<dbReference type="STRING" id="1423804.FD14_GL000912"/>
<dbReference type="Proteomes" id="UP000051442">
    <property type="component" value="Unassembled WGS sequence"/>
</dbReference>
<evidence type="ECO:0000313" key="5">
    <source>
        <dbReference type="Proteomes" id="UP000051442"/>
    </source>
</evidence>
<dbReference type="GO" id="GO:0003677">
    <property type="term" value="F:DNA binding"/>
    <property type="evidence" value="ECO:0007669"/>
    <property type="project" value="UniProtKB-UniRule"/>
</dbReference>
<feature type="DNA-binding region" description="H-T-H motif" evidence="2">
    <location>
        <begin position="25"/>
        <end position="44"/>
    </location>
</feature>
<dbReference type="PANTHER" id="PTHR43479">
    <property type="entry name" value="ACREF/ENVCD OPERON REPRESSOR-RELATED"/>
    <property type="match status" value="1"/>
</dbReference>
<evidence type="ECO:0000256" key="1">
    <source>
        <dbReference type="ARBA" id="ARBA00023125"/>
    </source>
</evidence>
<dbReference type="SUPFAM" id="SSF46689">
    <property type="entry name" value="Homeodomain-like"/>
    <property type="match status" value="1"/>
</dbReference>
<dbReference type="PANTHER" id="PTHR43479:SF7">
    <property type="entry name" value="TETR-FAMILY TRANSCRIPTIONAL REGULATOR"/>
    <property type="match status" value="1"/>
</dbReference>
<dbReference type="InterPro" id="IPR050624">
    <property type="entry name" value="HTH-type_Tx_Regulator"/>
</dbReference>
<dbReference type="RefSeq" id="WP_054733161.1">
    <property type="nucleotide sequence ID" value="NZ_AYZM01000105.1"/>
</dbReference>
<keyword evidence="5" id="KW-1185">Reference proteome</keyword>
<dbReference type="Pfam" id="PF00440">
    <property type="entry name" value="TetR_N"/>
    <property type="match status" value="1"/>
</dbReference>
<dbReference type="PROSITE" id="PS50977">
    <property type="entry name" value="HTH_TETR_2"/>
    <property type="match status" value="1"/>
</dbReference>
<keyword evidence="1 2" id="KW-0238">DNA-binding</keyword>
<proteinExistence type="predicted"/>
<dbReference type="OrthoDB" id="9810250at2"/>
<organism evidence="4 5">
    <name type="scientific">Secundilactobacillus similis DSM 23365 = JCM 2765</name>
    <dbReference type="NCBI Taxonomy" id="1423804"/>
    <lineage>
        <taxon>Bacteria</taxon>
        <taxon>Bacillati</taxon>
        <taxon>Bacillota</taxon>
        <taxon>Bacilli</taxon>
        <taxon>Lactobacillales</taxon>
        <taxon>Lactobacillaceae</taxon>
        <taxon>Secundilactobacillus</taxon>
    </lineage>
</organism>
<protein>
    <submittedName>
        <fullName evidence="4">TetR family transcriptional regulator</fullName>
    </submittedName>
</protein>
<feature type="domain" description="HTH tetR-type" evidence="3">
    <location>
        <begin position="2"/>
        <end position="62"/>
    </location>
</feature>
<name>A0A0R2F0A5_9LACO</name>
<dbReference type="InterPro" id="IPR001647">
    <property type="entry name" value="HTH_TetR"/>
</dbReference>
<gene>
    <name evidence="4" type="ORF">FD14_GL000912</name>
</gene>
<dbReference type="Gene3D" id="1.10.357.10">
    <property type="entry name" value="Tetracycline Repressor, domain 2"/>
    <property type="match status" value="1"/>
</dbReference>
<reference evidence="4 5" key="1">
    <citation type="journal article" date="2015" name="Genome Announc.">
        <title>Expanding the biotechnology potential of lactobacilli through comparative genomics of 213 strains and associated genera.</title>
        <authorList>
            <person name="Sun Z."/>
            <person name="Harris H.M."/>
            <person name="McCann A."/>
            <person name="Guo C."/>
            <person name="Argimon S."/>
            <person name="Zhang W."/>
            <person name="Yang X."/>
            <person name="Jeffery I.B."/>
            <person name="Cooney J.C."/>
            <person name="Kagawa T.F."/>
            <person name="Liu W."/>
            <person name="Song Y."/>
            <person name="Salvetti E."/>
            <person name="Wrobel A."/>
            <person name="Rasinkangas P."/>
            <person name="Parkhill J."/>
            <person name="Rea M.C."/>
            <person name="O'Sullivan O."/>
            <person name="Ritari J."/>
            <person name="Douillard F.P."/>
            <person name="Paul Ross R."/>
            <person name="Yang R."/>
            <person name="Briner A.E."/>
            <person name="Felis G.E."/>
            <person name="de Vos W.M."/>
            <person name="Barrangou R."/>
            <person name="Klaenhammer T.R."/>
            <person name="Caufield P.W."/>
            <person name="Cui Y."/>
            <person name="Zhang H."/>
            <person name="O'Toole P.W."/>
        </authorList>
    </citation>
    <scope>NUCLEOTIDE SEQUENCE [LARGE SCALE GENOMIC DNA]</scope>
    <source>
        <strain evidence="4 5">DSM 23365</strain>
    </source>
</reference>
<dbReference type="Pfam" id="PF14278">
    <property type="entry name" value="TetR_C_8"/>
    <property type="match status" value="1"/>
</dbReference>
<dbReference type="PATRIC" id="fig|1423804.4.peg.980"/>
<evidence type="ECO:0000256" key="2">
    <source>
        <dbReference type="PROSITE-ProRule" id="PRU00335"/>
    </source>
</evidence>
<dbReference type="EMBL" id="AYZM01000105">
    <property type="protein sequence ID" value="KRN21731.1"/>
    <property type="molecule type" value="Genomic_DNA"/>
</dbReference>
<comment type="caution">
    <text evidence="4">The sequence shown here is derived from an EMBL/GenBank/DDBJ whole genome shotgun (WGS) entry which is preliminary data.</text>
</comment>
<dbReference type="InterPro" id="IPR039532">
    <property type="entry name" value="TetR_C_Firmicutes"/>
</dbReference>
<accession>A0A0R2F0A5</accession>
<evidence type="ECO:0000259" key="3">
    <source>
        <dbReference type="PROSITE" id="PS50977"/>
    </source>
</evidence>
<dbReference type="AlphaFoldDB" id="A0A0R2F0A5"/>
<dbReference type="InterPro" id="IPR009057">
    <property type="entry name" value="Homeodomain-like_sf"/>
</dbReference>
<evidence type="ECO:0000313" key="4">
    <source>
        <dbReference type="EMBL" id="KRN21731.1"/>
    </source>
</evidence>
<sequence length="194" mass="23054">MSKTKESIIAATKQLVITLPFDKITVTTIMAEAGIRRQSFYDHFRDKYDVLADIYQTEVNDAVRYCGNYRLWPQTLLAMMTYFNENRTFYQHVLQLDEQNAPEEVIGEHIKKMVGEIFTSLGEYEKISLNTDYCDFLREVLGETLFTSLKKWLYQDPEVSFKQEYEFLKFYLEDGINGFLLRSKRIDRYRYMSA</sequence>